<dbReference type="InterPro" id="IPR050793">
    <property type="entry name" value="CMP-NeuNAc_synthase"/>
</dbReference>
<reference evidence="9 10" key="1">
    <citation type="submission" date="2019-01" db="EMBL/GenBank/DDBJ databases">
        <title>Insights into ecological role of a new deltaproteobacterial order Candidatus Sinidesulfobacterales (Sva0485) by metagenomics and metatranscriptomics.</title>
        <authorList>
            <person name="Tan S."/>
            <person name="Liu J."/>
            <person name="Fang Y."/>
            <person name="Hedlund B.P."/>
            <person name="Lian Z.H."/>
            <person name="Huang L.Y."/>
            <person name="Li J.T."/>
            <person name="Huang L.N."/>
            <person name="Li W.J."/>
            <person name="Jiang H.C."/>
            <person name="Dong H.L."/>
            <person name="Shu W.S."/>
        </authorList>
    </citation>
    <scope>NUCLEOTIDE SEQUENCE [LARGE SCALE GENOMIC DNA]</scope>
    <source>
        <strain evidence="9">AP3</strain>
    </source>
</reference>
<dbReference type="PIRSF" id="PIRSF006118">
    <property type="entry name" value="KDO8-P_Ptase"/>
    <property type="match status" value="1"/>
</dbReference>
<gene>
    <name evidence="9" type="ORF">EVJ47_00150</name>
</gene>
<name>A0A519BBT3_9DELT</name>
<dbReference type="Proteomes" id="UP000320813">
    <property type="component" value="Unassembled WGS sequence"/>
</dbReference>
<evidence type="ECO:0000256" key="5">
    <source>
        <dbReference type="ARBA" id="ARBA00022801"/>
    </source>
</evidence>
<keyword evidence="6 8" id="KW-0460">Magnesium</keyword>
<comment type="subunit">
    <text evidence="3">Homotetramer.</text>
</comment>
<evidence type="ECO:0000256" key="4">
    <source>
        <dbReference type="ARBA" id="ARBA00022723"/>
    </source>
</evidence>
<proteinExistence type="inferred from homology"/>
<comment type="similarity">
    <text evidence="2">Belongs to the KdsC family.</text>
</comment>
<dbReference type="SFLD" id="SFLDG01136">
    <property type="entry name" value="C1.6:_Phosphoserine_Phosphatas"/>
    <property type="match status" value="1"/>
</dbReference>
<dbReference type="SFLD" id="SFLDG01138">
    <property type="entry name" value="C1.6.2:_Deoxy-d-mannose-octulo"/>
    <property type="match status" value="1"/>
</dbReference>
<evidence type="ECO:0000256" key="1">
    <source>
        <dbReference type="ARBA" id="ARBA00001946"/>
    </source>
</evidence>
<evidence type="ECO:0000256" key="6">
    <source>
        <dbReference type="ARBA" id="ARBA00022842"/>
    </source>
</evidence>
<organism evidence="9 10">
    <name type="scientific">Candidatus Acidulodesulfobacterium ferriphilum</name>
    <dbReference type="NCBI Taxonomy" id="2597223"/>
    <lineage>
        <taxon>Bacteria</taxon>
        <taxon>Deltaproteobacteria</taxon>
        <taxon>Candidatus Acidulodesulfobacterales</taxon>
        <taxon>Candidatus Acidulodesulfobacterium</taxon>
    </lineage>
</organism>
<dbReference type="PANTHER" id="PTHR21485:SF3">
    <property type="entry name" value="N-ACYLNEURAMINATE CYTIDYLYLTRANSFERASE"/>
    <property type="match status" value="1"/>
</dbReference>
<dbReference type="FunFam" id="3.40.50.1000:FF:000029">
    <property type="entry name" value="3-deoxy-D-manno-octulosonate 8-phosphate phosphatase KdsC"/>
    <property type="match status" value="1"/>
</dbReference>
<feature type="binding site" evidence="7">
    <location>
        <position position="60"/>
    </location>
    <ligand>
        <name>substrate</name>
    </ligand>
</feature>
<dbReference type="InterPro" id="IPR010023">
    <property type="entry name" value="KdsC_fam"/>
</dbReference>
<feature type="binding site" evidence="7">
    <location>
        <position position="45"/>
    </location>
    <ligand>
        <name>substrate</name>
    </ligand>
</feature>
<dbReference type="AlphaFoldDB" id="A0A519BBT3"/>
<dbReference type="SUPFAM" id="SSF56784">
    <property type="entry name" value="HAD-like"/>
    <property type="match status" value="1"/>
</dbReference>
<dbReference type="GO" id="GO:0008781">
    <property type="term" value="F:N-acylneuraminate cytidylyltransferase activity"/>
    <property type="evidence" value="ECO:0007669"/>
    <property type="project" value="TreeGrafter"/>
</dbReference>
<evidence type="ECO:0000256" key="8">
    <source>
        <dbReference type="PIRSR" id="PIRSR006118-2"/>
    </source>
</evidence>
<accession>A0A519BBT3</accession>
<feature type="binding site" evidence="7">
    <location>
        <position position="16"/>
    </location>
    <ligand>
        <name>substrate</name>
    </ligand>
</feature>
<feature type="binding site" evidence="7">
    <location>
        <position position="84"/>
    </location>
    <ligand>
        <name>substrate</name>
    </ligand>
</feature>
<dbReference type="Gene3D" id="3.40.50.1000">
    <property type="entry name" value="HAD superfamily/HAD-like"/>
    <property type="match status" value="1"/>
</dbReference>
<feature type="binding site" evidence="8">
    <location>
        <position position="14"/>
    </location>
    <ligand>
        <name>Mg(2+)</name>
        <dbReference type="ChEBI" id="CHEBI:18420"/>
    </ligand>
</feature>
<dbReference type="InterPro" id="IPR036412">
    <property type="entry name" value="HAD-like_sf"/>
</dbReference>
<evidence type="ECO:0000256" key="7">
    <source>
        <dbReference type="PIRSR" id="PIRSR006118-1"/>
    </source>
</evidence>
<dbReference type="GO" id="GO:0016788">
    <property type="term" value="F:hydrolase activity, acting on ester bonds"/>
    <property type="evidence" value="ECO:0007669"/>
    <property type="project" value="InterPro"/>
</dbReference>
<dbReference type="EMBL" id="SGBD01000001">
    <property type="protein sequence ID" value="RZD14737.1"/>
    <property type="molecule type" value="Genomic_DNA"/>
</dbReference>
<feature type="binding site" evidence="7">
    <location>
        <position position="68"/>
    </location>
    <ligand>
        <name>substrate</name>
    </ligand>
</feature>
<dbReference type="Pfam" id="PF08282">
    <property type="entry name" value="Hydrolase_3"/>
    <property type="match status" value="1"/>
</dbReference>
<keyword evidence="4 8" id="KW-0479">Metal-binding</keyword>
<comment type="caution">
    <text evidence="9">The sequence shown here is derived from an EMBL/GenBank/DDBJ whole genome shotgun (WGS) entry which is preliminary data.</text>
</comment>
<keyword evidence="5 9" id="KW-0378">Hydrolase</keyword>
<dbReference type="GO" id="GO:0046872">
    <property type="term" value="F:metal ion binding"/>
    <property type="evidence" value="ECO:0007669"/>
    <property type="project" value="UniProtKB-KW"/>
</dbReference>
<sequence length="174" mass="19151">MNLDFSEIKILVFDVDGVLTDGKIHISESGVETKTFFAHDGAGIRLAKKMGLKVGFISARTSNAAVIRVKELGVDFYIEGCKDKLNSLKKVLKDYNLDFKNLFYMGDDIVDIELLNIAGISASVPDAPKYVRDYADFVTEKSGGCGAVREVCDIILEKKGLLFNFLNDLNKNGS</sequence>
<evidence type="ECO:0000313" key="10">
    <source>
        <dbReference type="Proteomes" id="UP000320813"/>
    </source>
</evidence>
<dbReference type="PANTHER" id="PTHR21485">
    <property type="entry name" value="HAD SUPERFAMILY MEMBERS CMAS AND KDSC"/>
    <property type="match status" value="1"/>
</dbReference>
<feature type="binding site" evidence="8">
    <location>
        <position position="107"/>
    </location>
    <ligand>
        <name>Mg(2+)</name>
        <dbReference type="ChEBI" id="CHEBI:18420"/>
    </ligand>
</feature>
<comment type="cofactor">
    <cofactor evidence="1 8">
        <name>Mg(2+)</name>
        <dbReference type="ChEBI" id="CHEBI:18420"/>
    </cofactor>
</comment>
<evidence type="ECO:0000313" key="9">
    <source>
        <dbReference type="EMBL" id="RZD14737.1"/>
    </source>
</evidence>
<dbReference type="CDD" id="cd01630">
    <property type="entry name" value="HAD_KDO-like"/>
    <property type="match status" value="1"/>
</dbReference>
<protein>
    <submittedName>
        <fullName evidence="9">HAD-IIIA family hydrolase</fullName>
    </submittedName>
</protein>
<evidence type="ECO:0000256" key="3">
    <source>
        <dbReference type="ARBA" id="ARBA00011881"/>
    </source>
</evidence>
<dbReference type="InterPro" id="IPR023214">
    <property type="entry name" value="HAD_sf"/>
</dbReference>
<evidence type="ECO:0000256" key="2">
    <source>
        <dbReference type="ARBA" id="ARBA00005893"/>
    </source>
</evidence>
<dbReference type="NCBIfam" id="TIGR01670">
    <property type="entry name" value="KdsC-phosphatas"/>
    <property type="match status" value="1"/>
</dbReference>
<dbReference type="SFLD" id="SFLDS00003">
    <property type="entry name" value="Haloacid_Dehalogenase"/>
    <property type="match status" value="1"/>
</dbReference>